<dbReference type="EMBL" id="JAWXRC010000003">
    <property type="protein sequence ID" value="MDX6029922.1"/>
    <property type="molecule type" value="Genomic_DNA"/>
</dbReference>
<dbReference type="Proteomes" id="UP001282336">
    <property type="component" value="Unassembled WGS sequence"/>
</dbReference>
<reference evidence="1" key="1">
    <citation type="submission" date="2023-11" db="EMBL/GenBank/DDBJ databases">
        <title>Scandinavium wanjuensis sp. nov., isolated from lettuce South Korea.</title>
        <authorList>
            <person name="Park J."/>
            <person name="Park S."/>
            <person name="Oh K.K."/>
            <person name="Cho G.S."/>
            <person name="Franz C.M.A.P."/>
        </authorList>
    </citation>
    <scope>NUCLEOTIDE SEQUENCE</scope>
    <source>
        <strain evidence="1">V105_12</strain>
    </source>
</reference>
<comment type="caution">
    <text evidence="1">The sequence shown here is derived from an EMBL/GenBank/DDBJ whole genome shotgun (WGS) entry which is preliminary data.</text>
</comment>
<evidence type="ECO:0000313" key="1">
    <source>
        <dbReference type="EMBL" id="MDX6029922.1"/>
    </source>
</evidence>
<dbReference type="AlphaFoldDB" id="A0AAJ2VSH7"/>
<gene>
    <name evidence="1" type="ORF">SIL20_00070</name>
</gene>
<proteinExistence type="predicted"/>
<accession>A0AAJ2VSH7</accession>
<evidence type="ECO:0000313" key="2">
    <source>
        <dbReference type="Proteomes" id="UP001282336"/>
    </source>
</evidence>
<name>A0AAJ2VSH7_9ENTR</name>
<dbReference type="RefSeq" id="WP_319626562.1">
    <property type="nucleotide sequence ID" value="NZ_JAWXRB010000009.1"/>
</dbReference>
<sequence length="97" mass="10262">MKTEQAETASIPELLALIVGAEQSQGTEPDNAERSALAAEVLCYFANRTGQTRNGDPVDTIMVDLVTDLLHLCGSMDIDFNGVLAVAAMHHGDECGS</sequence>
<organism evidence="1 2">
    <name type="scientific">Scandinavium lactucae</name>
    <dbReference type="NCBI Taxonomy" id="3095028"/>
    <lineage>
        <taxon>Bacteria</taxon>
        <taxon>Pseudomonadati</taxon>
        <taxon>Pseudomonadota</taxon>
        <taxon>Gammaproteobacteria</taxon>
        <taxon>Enterobacterales</taxon>
        <taxon>Enterobacteriaceae</taxon>
        <taxon>Scandinavium</taxon>
    </lineage>
</organism>
<protein>
    <submittedName>
        <fullName evidence="1">Uncharacterized protein</fullName>
    </submittedName>
</protein>